<reference evidence="2" key="1">
    <citation type="submission" date="2017-08" db="EMBL/GenBank/DDBJ databases">
        <title>Direct submision.</title>
        <authorList>
            <person name="Kim S.-J."/>
            <person name="Rhee S.-K."/>
        </authorList>
    </citation>
    <scope>NUCLEOTIDE SEQUENCE [LARGE SCALE GENOMIC DNA]</scope>
    <source>
        <strain evidence="2">GI5</strain>
    </source>
</reference>
<evidence type="ECO:0000313" key="1">
    <source>
        <dbReference type="EMBL" id="AUM14884.1"/>
    </source>
</evidence>
<proteinExistence type="predicted"/>
<dbReference type="AlphaFoldDB" id="A0A2K9LVI2"/>
<keyword evidence="2" id="KW-1185">Reference proteome</keyword>
<protein>
    <recommendedName>
        <fullName evidence="3">Bacteriophage lambda Replication protein O N-terminal domain-containing protein</fullName>
    </recommendedName>
</protein>
<accession>A0A2K9LVI2</accession>
<evidence type="ECO:0008006" key="3">
    <source>
        <dbReference type="Google" id="ProtNLM"/>
    </source>
</evidence>
<gene>
    <name evidence="1" type="ORF">Kalk_08585</name>
</gene>
<evidence type="ECO:0000313" key="2">
    <source>
        <dbReference type="Proteomes" id="UP000235116"/>
    </source>
</evidence>
<dbReference type="KEGG" id="kak:Kalk_08585"/>
<organism evidence="1 2">
    <name type="scientific">Ketobacter alkanivorans</name>
    <dbReference type="NCBI Taxonomy" id="1917421"/>
    <lineage>
        <taxon>Bacteria</taxon>
        <taxon>Pseudomonadati</taxon>
        <taxon>Pseudomonadota</taxon>
        <taxon>Gammaproteobacteria</taxon>
        <taxon>Pseudomonadales</taxon>
        <taxon>Ketobacteraceae</taxon>
        <taxon>Ketobacter</taxon>
    </lineage>
</organism>
<sequence length="135" mass="14992">MARNRAKTKGRGGTPPFFQLTHRLLDLPAYIQLPHTAKSLLIDMARQYNGHNNGDICVTLKVMKKRGWTSNGTMWRALQALIAADLVMQTRQGGLNKCSLYAFTWLAINECGGKLDIAPTKGPPIPLHMHPSLNK</sequence>
<dbReference type="EMBL" id="CP022684">
    <property type="protein sequence ID" value="AUM14884.1"/>
    <property type="molecule type" value="Genomic_DNA"/>
</dbReference>
<dbReference type="Proteomes" id="UP000235116">
    <property type="component" value="Chromosome"/>
</dbReference>
<name>A0A2K9LVI2_9GAMM</name>